<gene>
    <name evidence="1" type="ORF">ABIF63_007371</name>
</gene>
<keyword evidence="2" id="KW-1185">Reference proteome</keyword>
<comment type="caution">
    <text evidence="1">The sequence shown here is derived from an EMBL/GenBank/DDBJ whole genome shotgun (WGS) entry which is preliminary data.</text>
</comment>
<protein>
    <submittedName>
        <fullName evidence="1">Uncharacterized protein</fullName>
    </submittedName>
</protein>
<dbReference type="EMBL" id="JBEPTQ010000002">
    <property type="protein sequence ID" value="MET4723265.1"/>
    <property type="molecule type" value="Genomic_DNA"/>
</dbReference>
<accession>A0ABV2S412</accession>
<reference evidence="1 2" key="1">
    <citation type="submission" date="2024-06" db="EMBL/GenBank/DDBJ databases">
        <title>Genomic Encyclopedia of Type Strains, Phase V (KMG-V): Genome sequencing to study the core and pangenomes of soil and plant-associated prokaryotes.</title>
        <authorList>
            <person name="Whitman W."/>
        </authorList>
    </citation>
    <scope>NUCLEOTIDE SEQUENCE [LARGE SCALE GENOMIC DNA]</scope>
    <source>
        <strain evidence="1 2">USDA 160</strain>
    </source>
</reference>
<sequence>MKRRLTSATITLGFRPVPRVASVMNGSVSRKK</sequence>
<dbReference type="Proteomes" id="UP001549291">
    <property type="component" value="Unassembled WGS sequence"/>
</dbReference>
<evidence type="ECO:0000313" key="2">
    <source>
        <dbReference type="Proteomes" id="UP001549291"/>
    </source>
</evidence>
<organism evidence="1 2">
    <name type="scientific">Bradyrhizobium japonicum</name>
    <dbReference type="NCBI Taxonomy" id="375"/>
    <lineage>
        <taxon>Bacteria</taxon>
        <taxon>Pseudomonadati</taxon>
        <taxon>Pseudomonadota</taxon>
        <taxon>Alphaproteobacteria</taxon>
        <taxon>Hyphomicrobiales</taxon>
        <taxon>Nitrobacteraceae</taxon>
        <taxon>Bradyrhizobium</taxon>
    </lineage>
</organism>
<proteinExistence type="predicted"/>
<name>A0ABV2S412_BRAJP</name>
<evidence type="ECO:0000313" key="1">
    <source>
        <dbReference type="EMBL" id="MET4723265.1"/>
    </source>
</evidence>